<dbReference type="InterPro" id="IPR005467">
    <property type="entry name" value="His_kinase_dom"/>
</dbReference>
<dbReference type="InterPro" id="IPR004358">
    <property type="entry name" value="Sig_transdc_His_kin-like_C"/>
</dbReference>
<dbReference type="AlphaFoldDB" id="A0A844YDX7"/>
<dbReference type="SUPFAM" id="SSF55874">
    <property type="entry name" value="ATPase domain of HSP90 chaperone/DNA topoisomerase II/histidine kinase"/>
    <property type="match status" value="1"/>
</dbReference>
<organism evidence="6 7">
    <name type="scientific">Qipengyuania oceanensis</name>
    <dbReference type="NCBI Taxonomy" id="1463597"/>
    <lineage>
        <taxon>Bacteria</taxon>
        <taxon>Pseudomonadati</taxon>
        <taxon>Pseudomonadota</taxon>
        <taxon>Alphaproteobacteria</taxon>
        <taxon>Sphingomonadales</taxon>
        <taxon>Erythrobacteraceae</taxon>
        <taxon>Qipengyuania</taxon>
    </lineage>
</organism>
<dbReference type="PANTHER" id="PTHR43547:SF2">
    <property type="entry name" value="HYBRID SIGNAL TRANSDUCTION HISTIDINE KINASE C"/>
    <property type="match status" value="1"/>
</dbReference>
<evidence type="ECO:0000259" key="5">
    <source>
        <dbReference type="PROSITE" id="PS50109"/>
    </source>
</evidence>
<keyword evidence="4" id="KW-0472">Membrane</keyword>
<feature type="transmembrane region" description="Helical" evidence="4">
    <location>
        <begin position="216"/>
        <end position="237"/>
    </location>
</feature>
<dbReference type="SMART" id="SM00387">
    <property type="entry name" value="HATPase_c"/>
    <property type="match status" value="1"/>
</dbReference>
<evidence type="ECO:0000256" key="2">
    <source>
        <dbReference type="ARBA" id="ARBA00012438"/>
    </source>
</evidence>
<keyword evidence="4" id="KW-1133">Transmembrane helix</keyword>
<accession>A0A844YDX7</accession>
<dbReference type="PANTHER" id="PTHR43547">
    <property type="entry name" value="TWO-COMPONENT HISTIDINE KINASE"/>
    <property type="match status" value="1"/>
</dbReference>
<dbReference type="InterPro" id="IPR003018">
    <property type="entry name" value="GAF"/>
</dbReference>
<feature type="transmembrane region" description="Helical" evidence="4">
    <location>
        <begin position="153"/>
        <end position="171"/>
    </location>
</feature>
<evidence type="ECO:0000256" key="1">
    <source>
        <dbReference type="ARBA" id="ARBA00000085"/>
    </source>
</evidence>
<protein>
    <recommendedName>
        <fullName evidence="2">histidine kinase</fullName>
        <ecNumber evidence="2">2.7.13.3</ecNumber>
    </recommendedName>
</protein>
<dbReference type="EC" id="2.7.13.3" evidence="2"/>
<gene>
    <name evidence="6" type="primary">prsK</name>
    <name evidence="6" type="ORF">GRI48_00850</name>
</gene>
<comment type="catalytic activity">
    <reaction evidence="1">
        <text>ATP + protein L-histidine = ADP + protein N-phospho-L-histidine.</text>
        <dbReference type="EC" id="2.7.13.3"/>
    </reaction>
</comment>
<dbReference type="EMBL" id="WTYN01000001">
    <property type="protein sequence ID" value="MXO61549.1"/>
    <property type="molecule type" value="Genomic_DNA"/>
</dbReference>
<evidence type="ECO:0000313" key="6">
    <source>
        <dbReference type="EMBL" id="MXO61549.1"/>
    </source>
</evidence>
<keyword evidence="7" id="KW-1185">Reference proteome</keyword>
<keyword evidence="6" id="KW-0808">Transferase</keyword>
<dbReference type="Pfam" id="PF02518">
    <property type="entry name" value="HATPase_c"/>
    <property type="match status" value="1"/>
</dbReference>
<feature type="domain" description="Histidine kinase" evidence="5">
    <location>
        <begin position="471"/>
        <end position="673"/>
    </location>
</feature>
<dbReference type="InterPro" id="IPR029016">
    <property type="entry name" value="GAF-like_dom_sf"/>
</dbReference>
<feature type="transmembrane region" description="Helical" evidence="4">
    <location>
        <begin position="83"/>
        <end position="103"/>
    </location>
</feature>
<evidence type="ECO:0000256" key="3">
    <source>
        <dbReference type="ARBA" id="ARBA00022553"/>
    </source>
</evidence>
<dbReference type="Pfam" id="PF01590">
    <property type="entry name" value="GAF"/>
    <property type="match status" value="1"/>
</dbReference>
<dbReference type="InterPro" id="IPR036890">
    <property type="entry name" value="HATPase_C_sf"/>
</dbReference>
<feature type="transmembrane region" description="Helical" evidence="4">
    <location>
        <begin position="249"/>
        <end position="267"/>
    </location>
</feature>
<dbReference type="Gene3D" id="3.30.450.40">
    <property type="match status" value="1"/>
</dbReference>
<keyword evidence="3" id="KW-0597">Phosphoprotein</keyword>
<feature type="transmembrane region" description="Helical" evidence="4">
    <location>
        <begin position="26"/>
        <end position="44"/>
    </location>
</feature>
<dbReference type="Proteomes" id="UP000445582">
    <property type="component" value="Unassembled WGS sequence"/>
</dbReference>
<feature type="transmembrane region" description="Helical" evidence="4">
    <location>
        <begin position="183"/>
        <end position="204"/>
    </location>
</feature>
<proteinExistence type="predicted"/>
<dbReference type="SUPFAM" id="SSF55781">
    <property type="entry name" value="GAF domain-like"/>
    <property type="match status" value="1"/>
</dbReference>
<name>A0A844YDX7_9SPHN</name>
<dbReference type="InterPro" id="IPR014265">
    <property type="entry name" value="XrtA/PrsK"/>
</dbReference>
<dbReference type="GO" id="GO:0000155">
    <property type="term" value="F:phosphorelay sensor kinase activity"/>
    <property type="evidence" value="ECO:0007669"/>
    <property type="project" value="TreeGrafter"/>
</dbReference>
<sequence length="689" mass="75165">MLGAIVSISAAAWVYRRGEKARPERAAIIGALCLTALWCISVASFGPLSFLAVVTEAARTLAWLVVVLRLFANDGRDASMAPVRPVVVVLALVVCLQPLLGFVERNIAATGEISLLTAQSARLLHLLVAVGALMLLHNLYAGAATASRQMLRWSAAGLAAMWAFDLNYYTIAWLGKSLPVELAAFHGLIAAIVALPVAISTRASSSGMAFRPSRAVAFRTLSLVVIGIYLLGMIVIARWLSLFVGDMSRLTQVGFVVAATTVALLWLPSHRMRAWLRVTAAKHFFQHRYDYRAEWLRFNATIGSGGNSALTLQERAVQAVADITDSPSGLLLTPTDDGSLELAARWQWPSLEVPGQALPEDLGDLLERESFILDLDETRQGRDHHGEMALVPAWLHADRRAWALVPLSHFDRLVGVVVLARPPHPRSLDWEDFDLLRVVGQQLASYLAEYSGQQALMDASRFDEFNRRIAFVMHDIKNLSSQLSLLLRNAEKHADKPEFREDMLVTLRNSADKLNHLLARLGRYGTDSAPQRDKLELGGIARAIAARYDGQHRVVVVAPEPCEASGDREALEQAIAHLVQNAIDASEAGQTVYLEVSNDGVLGRIDIADSGHGMSPNFLRSGLFKPFVSSKPDGFGIGAFEARELVRAMGGRLEVESREGLGTRFSLCLPLSATATFLAPENTDIQKVA</sequence>
<dbReference type="Gene3D" id="3.30.565.10">
    <property type="entry name" value="Histidine kinase-like ATPase, C-terminal domain"/>
    <property type="match status" value="1"/>
</dbReference>
<dbReference type="PROSITE" id="PS50109">
    <property type="entry name" value="HIS_KIN"/>
    <property type="match status" value="1"/>
</dbReference>
<evidence type="ECO:0000256" key="4">
    <source>
        <dbReference type="SAM" id="Phobius"/>
    </source>
</evidence>
<feature type="transmembrane region" description="Helical" evidence="4">
    <location>
        <begin position="123"/>
        <end position="141"/>
    </location>
</feature>
<dbReference type="PRINTS" id="PR00344">
    <property type="entry name" value="BCTRLSENSOR"/>
</dbReference>
<reference evidence="6 7" key="1">
    <citation type="submission" date="2019-12" db="EMBL/GenBank/DDBJ databases">
        <title>Genomic-based taxomic classification of the family Erythrobacteraceae.</title>
        <authorList>
            <person name="Xu L."/>
        </authorList>
    </citation>
    <scope>NUCLEOTIDE SEQUENCE [LARGE SCALE GENOMIC DNA]</scope>
    <source>
        <strain evidence="6 7">MCCC 1A09965</strain>
    </source>
</reference>
<dbReference type="InterPro" id="IPR003594">
    <property type="entry name" value="HATPase_dom"/>
</dbReference>
<dbReference type="OrthoDB" id="9785691at2"/>
<keyword evidence="4" id="KW-0812">Transmembrane</keyword>
<keyword evidence="6" id="KW-0418">Kinase</keyword>
<comment type="caution">
    <text evidence="6">The sequence shown here is derived from an EMBL/GenBank/DDBJ whole genome shotgun (WGS) entry which is preliminary data.</text>
</comment>
<evidence type="ECO:0000313" key="7">
    <source>
        <dbReference type="Proteomes" id="UP000445582"/>
    </source>
</evidence>
<dbReference type="NCBIfam" id="TIGR02916">
    <property type="entry name" value="PEP_his_kin"/>
    <property type="match status" value="1"/>
</dbReference>